<accession>A0AAD6X6L6</accession>
<gene>
    <name evidence="1" type="ORF">C8F04DRAFT_1232554</name>
</gene>
<keyword evidence="2" id="KW-1185">Reference proteome</keyword>
<dbReference type="AlphaFoldDB" id="A0AAD6X6L6"/>
<sequence length="181" mass="20416">MSSLAFLRKASTQKVPTLWVASFSPAQSPTIICPSSLPACGQSVTVRFWNGDAPMRPRASRRMNSDTPVRPRYFPRMLRSVTEAALPRRQQLRTAEALSMTKKSVAVEKVTLKIDAQAQGKPLEAVVDLEVNPNRRRMGDFLVEFSGQKSLRKPWQHWSWSTDVFRGDISTSRYYCVNTGP</sequence>
<reference evidence="1" key="1">
    <citation type="submission" date="2023-03" db="EMBL/GenBank/DDBJ databases">
        <title>Massive genome expansion in bonnet fungi (Mycena s.s.) driven by repeated elements and novel gene families across ecological guilds.</title>
        <authorList>
            <consortium name="Lawrence Berkeley National Laboratory"/>
            <person name="Harder C.B."/>
            <person name="Miyauchi S."/>
            <person name="Viragh M."/>
            <person name="Kuo A."/>
            <person name="Thoen E."/>
            <person name="Andreopoulos B."/>
            <person name="Lu D."/>
            <person name="Skrede I."/>
            <person name="Drula E."/>
            <person name="Henrissat B."/>
            <person name="Morin E."/>
            <person name="Kohler A."/>
            <person name="Barry K."/>
            <person name="LaButti K."/>
            <person name="Morin E."/>
            <person name="Salamov A."/>
            <person name="Lipzen A."/>
            <person name="Mereny Z."/>
            <person name="Hegedus B."/>
            <person name="Baldrian P."/>
            <person name="Stursova M."/>
            <person name="Weitz H."/>
            <person name="Taylor A."/>
            <person name="Grigoriev I.V."/>
            <person name="Nagy L.G."/>
            <person name="Martin F."/>
            <person name="Kauserud H."/>
        </authorList>
    </citation>
    <scope>NUCLEOTIDE SEQUENCE</scope>
    <source>
        <strain evidence="1">CBHHK200</strain>
    </source>
</reference>
<organism evidence="1 2">
    <name type="scientific">Mycena alexandri</name>
    <dbReference type="NCBI Taxonomy" id="1745969"/>
    <lineage>
        <taxon>Eukaryota</taxon>
        <taxon>Fungi</taxon>
        <taxon>Dikarya</taxon>
        <taxon>Basidiomycota</taxon>
        <taxon>Agaricomycotina</taxon>
        <taxon>Agaricomycetes</taxon>
        <taxon>Agaricomycetidae</taxon>
        <taxon>Agaricales</taxon>
        <taxon>Marasmiineae</taxon>
        <taxon>Mycenaceae</taxon>
        <taxon>Mycena</taxon>
    </lineage>
</organism>
<dbReference type="Proteomes" id="UP001218188">
    <property type="component" value="Unassembled WGS sequence"/>
</dbReference>
<evidence type="ECO:0000313" key="2">
    <source>
        <dbReference type="Proteomes" id="UP001218188"/>
    </source>
</evidence>
<protein>
    <submittedName>
        <fullName evidence="1">Uncharacterized protein</fullName>
    </submittedName>
</protein>
<dbReference type="EMBL" id="JARJCM010000037">
    <property type="protein sequence ID" value="KAJ7037400.1"/>
    <property type="molecule type" value="Genomic_DNA"/>
</dbReference>
<name>A0AAD6X6L6_9AGAR</name>
<evidence type="ECO:0000313" key="1">
    <source>
        <dbReference type="EMBL" id="KAJ7037400.1"/>
    </source>
</evidence>
<comment type="caution">
    <text evidence="1">The sequence shown here is derived from an EMBL/GenBank/DDBJ whole genome shotgun (WGS) entry which is preliminary data.</text>
</comment>
<proteinExistence type="predicted"/>